<evidence type="ECO:0000256" key="1">
    <source>
        <dbReference type="SAM" id="MobiDB-lite"/>
    </source>
</evidence>
<accession>A0A3N8RDT6</accession>
<protein>
    <submittedName>
        <fullName evidence="2">Uncharacterized protein</fullName>
    </submittedName>
</protein>
<name>A0A3N8RDT6_9BURK</name>
<dbReference type="AlphaFoldDB" id="A0A3N8RDT6"/>
<comment type="caution">
    <text evidence="2">The sequence shown here is derived from an EMBL/GenBank/DDBJ whole genome shotgun (WGS) entry which is preliminary data.</text>
</comment>
<reference evidence="2 3" key="1">
    <citation type="submission" date="2018-08" db="EMBL/GenBank/DDBJ databases">
        <title>Comparative analysis of Burkholderia isolates from Puerto Rico.</title>
        <authorList>
            <person name="Hall C."/>
            <person name="Sahl J."/>
            <person name="Wagner D."/>
        </authorList>
    </citation>
    <scope>NUCLEOTIDE SEQUENCE [LARGE SCALE GENOMIC DNA]</scope>
    <source>
        <strain evidence="2 3">Bp9001</strain>
    </source>
</reference>
<gene>
    <name evidence="2" type="ORF">DF037_36620</name>
</gene>
<dbReference type="Proteomes" id="UP000269271">
    <property type="component" value="Unassembled WGS sequence"/>
</dbReference>
<feature type="region of interest" description="Disordered" evidence="1">
    <location>
        <begin position="1"/>
        <end position="25"/>
    </location>
</feature>
<organism evidence="2 3">
    <name type="scientific">Burkholderia contaminans</name>
    <dbReference type="NCBI Taxonomy" id="488447"/>
    <lineage>
        <taxon>Bacteria</taxon>
        <taxon>Pseudomonadati</taxon>
        <taxon>Pseudomonadota</taxon>
        <taxon>Betaproteobacteria</taxon>
        <taxon>Burkholderiales</taxon>
        <taxon>Burkholderiaceae</taxon>
        <taxon>Burkholderia</taxon>
        <taxon>Burkholderia cepacia complex</taxon>
    </lineage>
</organism>
<sequence length="95" mass="10701">MRNHCAERAVADRKAARVDATTTRAPGPTCRARTGAFAHRHRTLELASIKMRTCSVLARLRIRHDDFSIYQGYRRYADIVAGRASNAQDARIFAN</sequence>
<proteinExistence type="predicted"/>
<evidence type="ECO:0000313" key="2">
    <source>
        <dbReference type="EMBL" id="RQT16463.1"/>
    </source>
</evidence>
<dbReference type="EMBL" id="QTQX01000037">
    <property type="protein sequence ID" value="RQT16463.1"/>
    <property type="molecule type" value="Genomic_DNA"/>
</dbReference>
<evidence type="ECO:0000313" key="3">
    <source>
        <dbReference type="Proteomes" id="UP000269271"/>
    </source>
</evidence>
<feature type="compositionally biased region" description="Basic and acidic residues" evidence="1">
    <location>
        <begin position="1"/>
        <end position="17"/>
    </location>
</feature>